<accession>A0A6C0IQK6</accession>
<sequence length="172" mass="19539">MESKKPQERKIRTDVYTKSMLTKKISLNMNQIGKNIKSNLEKSISNSIQGKCSPEGFIKPGSVRVTSYTSGVVENEKIIFDTMYECMICHPVEGMLIECTSKTITKAGIHGQVVDEDGNVPIHAFIARDHFHNDKRFNNIEENQKVMVRVIGIRFELNDPYIVCMGELVNEK</sequence>
<dbReference type="EMBL" id="MN740240">
    <property type="protein sequence ID" value="QHT95514.1"/>
    <property type="molecule type" value="Genomic_DNA"/>
</dbReference>
<name>A0A6C0IQK6_9ZZZZ</name>
<evidence type="ECO:0000313" key="1">
    <source>
        <dbReference type="EMBL" id="QHT95514.1"/>
    </source>
</evidence>
<dbReference type="AlphaFoldDB" id="A0A6C0IQK6"/>
<protein>
    <recommendedName>
        <fullName evidence="2">S1 motif domain-containing protein</fullName>
    </recommendedName>
</protein>
<proteinExistence type="predicted"/>
<reference evidence="1" key="1">
    <citation type="journal article" date="2020" name="Nature">
        <title>Giant virus diversity and host interactions through global metagenomics.</title>
        <authorList>
            <person name="Schulz F."/>
            <person name="Roux S."/>
            <person name="Paez-Espino D."/>
            <person name="Jungbluth S."/>
            <person name="Walsh D.A."/>
            <person name="Denef V.J."/>
            <person name="McMahon K.D."/>
            <person name="Konstantinidis K.T."/>
            <person name="Eloe-Fadrosh E.A."/>
            <person name="Kyrpides N.C."/>
            <person name="Woyke T."/>
        </authorList>
    </citation>
    <scope>NUCLEOTIDE SEQUENCE</scope>
    <source>
        <strain evidence="1">GVMAG-M-3300024261-8</strain>
    </source>
</reference>
<evidence type="ECO:0008006" key="2">
    <source>
        <dbReference type="Google" id="ProtNLM"/>
    </source>
</evidence>
<organism evidence="1">
    <name type="scientific">viral metagenome</name>
    <dbReference type="NCBI Taxonomy" id="1070528"/>
    <lineage>
        <taxon>unclassified sequences</taxon>
        <taxon>metagenomes</taxon>
        <taxon>organismal metagenomes</taxon>
    </lineage>
</organism>